<accession>A0ABR3PTL7</accession>
<evidence type="ECO:0000256" key="2">
    <source>
        <dbReference type="ARBA" id="ARBA00022801"/>
    </source>
</evidence>
<dbReference type="SUPFAM" id="SSF53474">
    <property type="entry name" value="alpha/beta-Hydrolases"/>
    <property type="match status" value="1"/>
</dbReference>
<keyword evidence="3" id="KW-0442">Lipid degradation</keyword>
<dbReference type="PANTHER" id="PTHR10272:SF0">
    <property type="entry name" value="PLATELET-ACTIVATING FACTOR ACETYLHYDROLASE"/>
    <property type="match status" value="1"/>
</dbReference>
<organism evidence="5 6">
    <name type="scientific">Vanrija albida</name>
    <dbReference type="NCBI Taxonomy" id="181172"/>
    <lineage>
        <taxon>Eukaryota</taxon>
        <taxon>Fungi</taxon>
        <taxon>Dikarya</taxon>
        <taxon>Basidiomycota</taxon>
        <taxon>Agaricomycotina</taxon>
        <taxon>Tremellomycetes</taxon>
        <taxon>Trichosporonales</taxon>
        <taxon>Trichosporonaceae</taxon>
        <taxon>Vanrija</taxon>
    </lineage>
</organism>
<keyword evidence="2" id="KW-0378">Hydrolase</keyword>
<protein>
    <recommendedName>
        <fullName evidence="1">1-alkyl-2-acetylglycerophosphocholine esterase</fullName>
        <ecNumber evidence="1">3.1.1.47</ecNumber>
    </recommendedName>
</protein>
<dbReference type="GeneID" id="95988511"/>
<evidence type="ECO:0000313" key="6">
    <source>
        <dbReference type="Proteomes" id="UP001565368"/>
    </source>
</evidence>
<evidence type="ECO:0000256" key="4">
    <source>
        <dbReference type="ARBA" id="ARBA00023098"/>
    </source>
</evidence>
<dbReference type="PANTHER" id="PTHR10272">
    <property type="entry name" value="PLATELET-ACTIVATING FACTOR ACETYLHYDROLASE"/>
    <property type="match status" value="1"/>
</dbReference>
<keyword evidence="4" id="KW-0443">Lipid metabolism</keyword>
<dbReference type="Pfam" id="PF03403">
    <property type="entry name" value="PAF-AH_p_II"/>
    <property type="match status" value="1"/>
</dbReference>
<evidence type="ECO:0000313" key="5">
    <source>
        <dbReference type="EMBL" id="KAL1405792.1"/>
    </source>
</evidence>
<keyword evidence="6" id="KW-1185">Reference proteome</keyword>
<dbReference type="EC" id="3.1.1.47" evidence="1"/>
<evidence type="ECO:0000256" key="1">
    <source>
        <dbReference type="ARBA" id="ARBA00013201"/>
    </source>
</evidence>
<comment type="caution">
    <text evidence="5">The sequence shown here is derived from an EMBL/GenBank/DDBJ whole genome shotgun (WGS) entry which is preliminary data.</text>
</comment>
<gene>
    <name evidence="5" type="ORF">Q8F55_007468</name>
</gene>
<dbReference type="Gene3D" id="3.40.50.1820">
    <property type="entry name" value="alpha/beta hydrolase"/>
    <property type="match status" value="1"/>
</dbReference>
<dbReference type="EMBL" id="JBBXJM010000006">
    <property type="protein sequence ID" value="KAL1405792.1"/>
    <property type="molecule type" value="Genomic_DNA"/>
</dbReference>
<name>A0ABR3PTL7_9TREE</name>
<sequence length="442" mass="47560">MYIPVLSSLWPANTPGEYKASGYAYVRAPPQEAYTRPTPTLKSDGSPVLELKESAFSLFYPSQPGKPSGVQWVVDPVSGVLGGYEKYLVGGGGPSAWLFGALGLFAGRFKMAVERNAPLVKTDKKLPVVLFSHGLVGTRTTYSQYCTALASEGYIVVSVEHRDHSGPCVIFPADEEHPEGRKVLFTKFAETDFDSSVPEPEMLDLRAVQLEFRVREMYEAYGTFKRLLGGDSSVVVEKLDDASRAAFIASFGASVDWDDVRVAGHSFGGGTAMHLIQTAPPGSYAPLPVTYCVALDPWTEPYGQLVKRNGYEIPAQKYPPTLSINSDEFTNKPMFALLRDASKRMDAALVSMVGIGHQGFSDFPVIGSLPSTAAANYKTMHDLTIALFEDRLNDHPLLAGKADDGDLTTYPGGKAGGKYGDVLVHLKLGEGRAVSGGGKAAV</sequence>
<proteinExistence type="predicted"/>
<dbReference type="InterPro" id="IPR029058">
    <property type="entry name" value="AB_hydrolase_fold"/>
</dbReference>
<dbReference type="Proteomes" id="UP001565368">
    <property type="component" value="Unassembled WGS sequence"/>
</dbReference>
<reference evidence="5 6" key="1">
    <citation type="submission" date="2023-08" db="EMBL/GenBank/DDBJ databases">
        <title>Annotated Genome Sequence of Vanrija albida AlHP1.</title>
        <authorList>
            <person name="Herzog R."/>
        </authorList>
    </citation>
    <scope>NUCLEOTIDE SEQUENCE [LARGE SCALE GENOMIC DNA]</scope>
    <source>
        <strain evidence="5 6">AlHP1</strain>
    </source>
</reference>
<evidence type="ECO:0000256" key="3">
    <source>
        <dbReference type="ARBA" id="ARBA00022963"/>
    </source>
</evidence>
<dbReference type="RefSeq" id="XP_069205736.1">
    <property type="nucleotide sequence ID" value="XM_069355895.1"/>
</dbReference>